<accession>A0ABU1I9J8</accession>
<evidence type="ECO:0000313" key="3">
    <source>
        <dbReference type="Proteomes" id="UP001267710"/>
    </source>
</evidence>
<feature type="signal peptide" evidence="1">
    <location>
        <begin position="1"/>
        <end position="21"/>
    </location>
</feature>
<dbReference type="RefSeq" id="WP_309826047.1">
    <property type="nucleotide sequence ID" value="NZ_JAVIZX010000001.1"/>
</dbReference>
<dbReference type="Proteomes" id="UP001267710">
    <property type="component" value="Unassembled WGS sequence"/>
</dbReference>
<organism evidence="2 3">
    <name type="scientific">Paracidovorax wautersii</name>
    <dbReference type="NCBI Taxonomy" id="1177982"/>
    <lineage>
        <taxon>Bacteria</taxon>
        <taxon>Pseudomonadati</taxon>
        <taxon>Pseudomonadota</taxon>
        <taxon>Betaproteobacteria</taxon>
        <taxon>Burkholderiales</taxon>
        <taxon>Comamonadaceae</taxon>
        <taxon>Paracidovorax</taxon>
    </lineage>
</organism>
<dbReference type="EMBL" id="JAVIZX010000001">
    <property type="protein sequence ID" value="MDR6212949.1"/>
    <property type="molecule type" value="Genomic_DNA"/>
</dbReference>
<gene>
    <name evidence="2" type="ORF">QE399_000638</name>
</gene>
<reference evidence="2 3" key="1">
    <citation type="submission" date="2023-08" db="EMBL/GenBank/DDBJ databases">
        <title>Functional and genomic diversity of the sorghum phyllosphere microbiome.</title>
        <authorList>
            <person name="Shade A."/>
        </authorList>
    </citation>
    <scope>NUCLEOTIDE SEQUENCE [LARGE SCALE GENOMIC DNA]</scope>
    <source>
        <strain evidence="2 3">SORGH_AS_0335</strain>
    </source>
</reference>
<protein>
    <recommendedName>
        <fullName evidence="4">DUF2946 domain-containing protein</fullName>
    </recommendedName>
</protein>
<feature type="chain" id="PRO_5045803243" description="DUF2946 domain-containing protein" evidence="1">
    <location>
        <begin position="22"/>
        <end position="130"/>
    </location>
</feature>
<keyword evidence="3" id="KW-1185">Reference proteome</keyword>
<proteinExistence type="predicted"/>
<evidence type="ECO:0000313" key="2">
    <source>
        <dbReference type="EMBL" id="MDR6212949.1"/>
    </source>
</evidence>
<name>A0ABU1I9J8_9BURK</name>
<evidence type="ECO:0000256" key="1">
    <source>
        <dbReference type="SAM" id="SignalP"/>
    </source>
</evidence>
<keyword evidence="1" id="KW-0732">Signal</keyword>
<comment type="caution">
    <text evidence="2">The sequence shown here is derived from an EMBL/GenBank/DDBJ whole genome shotgun (WGS) entry which is preliminary data.</text>
</comment>
<sequence>MSAPLLLLRWLVLALCFHTVAGVPLHEAQHLREAATATLVVVVAHADADAAPLGTPSTDPEQNQDAEAHGLCTWCHAYASQDQGLPAHALPLAARAPPVLRALTGAVAVAHPGHWRFAARDPPAYRAALG</sequence>
<evidence type="ECO:0008006" key="4">
    <source>
        <dbReference type="Google" id="ProtNLM"/>
    </source>
</evidence>